<name>A0A0K6G359_9AGAM</name>
<dbReference type="GO" id="GO:0046872">
    <property type="term" value="F:metal ion binding"/>
    <property type="evidence" value="ECO:0007669"/>
    <property type="project" value="UniProtKB-KW"/>
</dbReference>
<dbReference type="Proteomes" id="UP000044841">
    <property type="component" value="Unassembled WGS sequence"/>
</dbReference>
<proteinExistence type="predicted"/>
<reference evidence="4 5" key="1">
    <citation type="submission" date="2015-07" db="EMBL/GenBank/DDBJ databases">
        <authorList>
            <person name="Noorani M."/>
        </authorList>
    </citation>
    <scope>NUCLEOTIDE SEQUENCE [LARGE SCALE GENOMIC DNA]</scope>
    <source>
        <strain evidence="4">BBA 69670</strain>
    </source>
</reference>
<dbReference type="GO" id="GO:0016491">
    <property type="term" value="F:oxidoreductase activity"/>
    <property type="evidence" value="ECO:0007669"/>
    <property type="project" value="InterPro"/>
</dbReference>
<dbReference type="PANTHER" id="PTHR11474:SF127">
    <property type="entry name" value="TYROSINASE COPPER-BINDING DOMAIN-CONTAINING PROTEIN"/>
    <property type="match status" value="1"/>
</dbReference>
<protein>
    <submittedName>
        <fullName evidence="4">Hemocyanin G-type, units Oda to Odg [Enteroctopus dofleini]</fullName>
    </submittedName>
</protein>
<gene>
    <name evidence="4" type="ORF">RSOLAG22IIIB_10418</name>
</gene>
<keyword evidence="5" id="KW-1185">Reference proteome</keyword>
<feature type="signal peptide" evidence="2">
    <location>
        <begin position="1"/>
        <end position="16"/>
    </location>
</feature>
<evidence type="ECO:0000313" key="4">
    <source>
        <dbReference type="EMBL" id="CUA72945.1"/>
    </source>
</evidence>
<dbReference type="AlphaFoldDB" id="A0A0K6G359"/>
<dbReference type="PRINTS" id="PR00092">
    <property type="entry name" value="TYROSINASE"/>
</dbReference>
<dbReference type="InterPro" id="IPR050316">
    <property type="entry name" value="Tyrosinase/Hemocyanin"/>
</dbReference>
<dbReference type="EMBL" id="CYGV01001330">
    <property type="protein sequence ID" value="CUA72945.1"/>
    <property type="molecule type" value="Genomic_DNA"/>
</dbReference>
<sequence>MRSLTVLLTLTATVIAAGVKNGACMRPDLRVEWRTLTEAQKASYHRAVKCLQTKPARESKGRSQYDYFAWMYDTQIQHVHQSASFLPWHRYFTFVHTQFLKDCGYEGPIPYWDWTKDVNNMPKSQIFDITTGFGGDGEKQGHCVQGGPYSATSKFQLTWPWNQCLQRRFNDMVSTPAKGFRAATGPAGRHSSIQVMKMNKNRNFKTFAPALEDMHQAVIKEISPMMSSGFAPLDPLFFLHLNNIDRLWALWQEANEDRLKDYGSITPKLPGHTVTPTRPATLNDPILLAIKAFPGLRVRQLLDTQGSALCYKYMQ</sequence>
<dbReference type="Gene3D" id="1.10.1280.10">
    <property type="entry name" value="Di-copper center containing domain from catechol oxidase"/>
    <property type="match status" value="1"/>
</dbReference>
<organism evidence="4 5">
    <name type="scientific">Rhizoctonia solani</name>
    <dbReference type="NCBI Taxonomy" id="456999"/>
    <lineage>
        <taxon>Eukaryota</taxon>
        <taxon>Fungi</taxon>
        <taxon>Dikarya</taxon>
        <taxon>Basidiomycota</taxon>
        <taxon>Agaricomycotina</taxon>
        <taxon>Agaricomycetes</taxon>
        <taxon>Cantharellales</taxon>
        <taxon>Ceratobasidiaceae</taxon>
        <taxon>Rhizoctonia</taxon>
    </lineage>
</organism>
<accession>A0A0K6G359</accession>
<evidence type="ECO:0000259" key="3">
    <source>
        <dbReference type="Pfam" id="PF00264"/>
    </source>
</evidence>
<dbReference type="InterPro" id="IPR008922">
    <property type="entry name" value="Di-copper_centre_dom_sf"/>
</dbReference>
<feature type="chain" id="PRO_5005502877" evidence="2">
    <location>
        <begin position="17"/>
        <end position="315"/>
    </location>
</feature>
<keyword evidence="2" id="KW-0732">Signal</keyword>
<keyword evidence="1" id="KW-0479">Metal-binding</keyword>
<dbReference type="PANTHER" id="PTHR11474">
    <property type="entry name" value="TYROSINASE FAMILY MEMBER"/>
    <property type="match status" value="1"/>
</dbReference>
<dbReference type="Pfam" id="PF00264">
    <property type="entry name" value="Tyrosinase"/>
    <property type="match status" value="1"/>
</dbReference>
<evidence type="ECO:0000313" key="5">
    <source>
        <dbReference type="Proteomes" id="UP000044841"/>
    </source>
</evidence>
<feature type="domain" description="Tyrosinase copper-binding" evidence="3">
    <location>
        <begin position="63"/>
        <end position="253"/>
    </location>
</feature>
<evidence type="ECO:0000256" key="1">
    <source>
        <dbReference type="ARBA" id="ARBA00022723"/>
    </source>
</evidence>
<dbReference type="SUPFAM" id="SSF48056">
    <property type="entry name" value="Di-copper centre-containing domain"/>
    <property type="match status" value="1"/>
</dbReference>
<evidence type="ECO:0000256" key="2">
    <source>
        <dbReference type="SAM" id="SignalP"/>
    </source>
</evidence>
<dbReference type="InterPro" id="IPR002227">
    <property type="entry name" value="Tyrosinase_Cu-bd"/>
</dbReference>